<keyword evidence="10" id="KW-0753">Steroid metabolism</keyword>
<comment type="subunit">
    <text evidence="14">Homotetramer.</text>
</comment>
<dbReference type="SMART" id="SM00822">
    <property type="entry name" value="PKS_KR"/>
    <property type="match status" value="1"/>
</dbReference>
<dbReference type="NCBIfam" id="NF004197">
    <property type="entry name" value="PRK05653.1-1"/>
    <property type="match status" value="1"/>
</dbReference>
<sequence length="257" mass="27163">MHLRGRVDKMGVDLRTALVTGASRGIGRAIALQLAADGFAVAVNYAGSEAKANEVVEEIISAGGKAFAIQGDVSRSDQVDEMVQKVLAEFGRIDVLVNNAGITRDNLLMRLKEEDWDAVLDTNLKGLFLCSKSAIKPMIKQRSGRIINITSVVGQMGNAGQGNYAAAKAGVIGLTKTLAKELGSRNITVNAVAPGYIQTDMTDKLSDEVRESLAKTIPLGRLGQPEDVAKVVAFLASESAKYITGQTINVDGGMVMA</sequence>
<dbReference type="InterPro" id="IPR020904">
    <property type="entry name" value="Sc_DH/Rdtase_CS"/>
</dbReference>
<accession>Q8GE35</accession>
<dbReference type="InterPro" id="IPR057326">
    <property type="entry name" value="KR_dom"/>
</dbReference>
<dbReference type="FunFam" id="3.40.50.720:FF:000037">
    <property type="entry name" value="3-oxoacyl-[acyl-carrier-protein] reductase FabG"/>
    <property type="match status" value="1"/>
</dbReference>
<dbReference type="EMBL" id="AY142784">
    <property type="protein sequence ID" value="AAN87388.1"/>
    <property type="molecule type" value="Genomic_DNA"/>
</dbReference>
<name>Q8GE35_HELMO</name>
<feature type="non-terminal residue" evidence="16">
    <location>
        <position position="257"/>
    </location>
</feature>
<comment type="catalytic activity">
    <reaction evidence="11 14">
        <text>a (3R)-hydroxyacyl-[ACP] + NADP(+) = a 3-oxoacyl-[ACP] + NADPH + H(+)</text>
        <dbReference type="Rhea" id="RHEA:17397"/>
        <dbReference type="Rhea" id="RHEA-COMP:9916"/>
        <dbReference type="Rhea" id="RHEA-COMP:9945"/>
        <dbReference type="ChEBI" id="CHEBI:15378"/>
        <dbReference type="ChEBI" id="CHEBI:57783"/>
        <dbReference type="ChEBI" id="CHEBI:58349"/>
        <dbReference type="ChEBI" id="CHEBI:78776"/>
        <dbReference type="ChEBI" id="CHEBI:78827"/>
        <dbReference type="EC" id="1.1.1.100"/>
    </reaction>
</comment>
<evidence type="ECO:0000256" key="6">
    <source>
        <dbReference type="ARBA" id="ARBA00022857"/>
    </source>
</evidence>
<dbReference type="CDD" id="cd05333">
    <property type="entry name" value="BKR_SDR_c"/>
    <property type="match status" value="1"/>
</dbReference>
<dbReference type="GO" id="GO:0006633">
    <property type="term" value="P:fatty acid biosynthetic process"/>
    <property type="evidence" value="ECO:0007669"/>
    <property type="project" value="UniProtKB-UniPathway"/>
</dbReference>
<feature type="binding site" evidence="13">
    <location>
        <position position="99"/>
    </location>
    <ligand>
        <name>NADP(+)</name>
        <dbReference type="ChEBI" id="CHEBI:58349"/>
    </ligand>
</feature>
<dbReference type="NCBIfam" id="NF004199">
    <property type="entry name" value="PRK05653.1-4"/>
    <property type="match status" value="1"/>
</dbReference>
<proteinExistence type="inferred from homology"/>
<dbReference type="InterPro" id="IPR050259">
    <property type="entry name" value="SDR"/>
</dbReference>
<keyword evidence="4 14" id="KW-0444">Lipid biosynthesis</keyword>
<dbReference type="NCBIfam" id="NF009464">
    <property type="entry name" value="PRK12824.1"/>
    <property type="match status" value="1"/>
</dbReference>
<evidence type="ECO:0000256" key="11">
    <source>
        <dbReference type="ARBA" id="ARBA00048508"/>
    </source>
</evidence>
<keyword evidence="5 14" id="KW-0276">Fatty acid metabolism</keyword>
<evidence type="ECO:0000256" key="1">
    <source>
        <dbReference type="ARBA" id="ARBA00002607"/>
    </source>
</evidence>
<dbReference type="PROSITE" id="PS00061">
    <property type="entry name" value="ADH_SHORT"/>
    <property type="match status" value="1"/>
</dbReference>
<dbReference type="NCBIfam" id="NF004200">
    <property type="entry name" value="PRK05653.1-5"/>
    <property type="match status" value="1"/>
</dbReference>
<keyword evidence="6 13" id="KW-0521">NADP</keyword>
<dbReference type="PRINTS" id="PR00081">
    <property type="entry name" value="GDHRDH"/>
</dbReference>
<evidence type="ECO:0000256" key="14">
    <source>
        <dbReference type="RuleBase" id="RU366074"/>
    </source>
</evidence>
<dbReference type="Pfam" id="PF13561">
    <property type="entry name" value="adh_short_C2"/>
    <property type="match status" value="1"/>
</dbReference>
<keyword evidence="9 14" id="KW-0275">Fatty acid biosynthesis</keyword>
<evidence type="ECO:0000256" key="8">
    <source>
        <dbReference type="ARBA" id="ARBA00023098"/>
    </source>
</evidence>
<dbReference type="GO" id="GO:0008202">
    <property type="term" value="P:steroid metabolic process"/>
    <property type="evidence" value="ECO:0007669"/>
    <property type="project" value="UniProtKB-KW"/>
</dbReference>
<dbReference type="AlphaFoldDB" id="Q8GE35"/>
<feature type="domain" description="Ketoreductase" evidence="15">
    <location>
        <begin position="15"/>
        <end position="195"/>
    </location>
</feature>
<dbReference type="GO" id="GO:0051287">
    <property type="term" value="F:NAD binding"/>
    <property type="evidence" value="ECO:0007669"/>
    <property type="project" value="UniProtKB-UniRule"/>
</dbReference>
<dbReference type="PRINTS" id="PR00080">
    <property type="entry name" value="SDRFAMILY"/>
</dbReference>
<evidence type="ECO:0000256" key="3">
    <source>
        <dbReference type="ARBA" id="ARBA00006484"/>
    </source>
</evidence>
<reference evidence="16" key="1">
    <citation type="journal article" date="2002" name="Science">
        <title>Whole-genome analysis of photosynthetic prokaryotes.</title>
        <authorList>
            <person name="Raymond J."/>
            <person name="Zhaxybayeva O."/>
            <person name="Gogarten J.P."/>
            <person name="Gerdes S.Y."/>
            <person name="Blankenship R.E."/>
        </authorList>
    </citation>
    <scope>NUCLEOTIDE SEQUENCE</scope>
</reference>
<evidence type="ECO:0000256" key="4">
    <source>
        <dbReference type="ARBA" id="ARBA00022516"/>
    </source>
</evidence>
<dbReference type="InterPro" id="IPR011284">
    <property type="entry name" value="3oxo_ACP_reduc"/>
</dbReference>
<dbReference type="NCBIfam" id="NF047420">
    <property type="entry name" value="EF_P_mod_YmfI"/>
    <property type="match status" value="1"/>
</dbReference>
<feature type="binding site" evidence="13">
    <location>
        <begin position="164"/>
        <end position="168"/>
    </location>
    <ligand>
        <name>NADP(+)</name>
        <dbReference type="ChEBI" id="CHEBI:58349"/>
    </ligand>
</feature>
<dbReference type="UniPathway" id="UPA00094"/>
<evidence type="ECO:0000256" key="5">
    <source>
        <dbReference type="ARBA" id="ARBA00022832"/>
    </source>
</evidence>
<comment type="function">
    <text evidence="1 14">Catalyzes the NADPH-dependent reduction of beta-ketoacyl-ACP substrates to beta-hydroxyacyl-ACP products, the first reductive step in the elongation cycle of fatty acid biosynthesis.</text>
</comment>
<keyword evidence="7 14" id="KW-0560">Oxidoreductase</keyword>
<reference evidence="16" key="2">
    <citation type="submission" date="2002-08" db="EMBL/GenBank/DDBJ databases">
        <authorList>
            <person name="Liolios K.G."/>
            <person name="Chu L."/>
            <person name="Ostrovskaya O."/>
            <person name="Mendybaeva N."/>
            <person name="Koukharenko V."/>
            <person name="Gerdes S."/>
            <person name="Kyrpides N."/>
            <person name="Overbeek R."/>
        </authorList>
    </citation>
    <scope>NUCLEOTIDE SEQUENCE</scope>
</reference>
<evidence type="ECO:0000256" key="10">
    <source>
        <dbReference type="ARBA" id="ARBA00023221"/>
    </source>
</evidence>
<dbReference type="GO" id="GO:0004316">
    <property type="term" value="F:3-oxoacyl-[acyl-carrier-protein] reductase (NADPH) activity"/>
    <property type="evidence" value="ECO:0007669"/>
    <property type="project" value="UniProtKB-UniRule"/>
</dbReference>
<organism evidence="16">
    <name type="scientific">Heliobacterium mobile</name>
    <name type="common">Heliobacillus mobilis</name>
    <dbReference type="NCBI Taxonomy" id="28064"/>
    <lineage>
        <taxon>Bacteria</taxon>
        <taxon>Bacillati</taxon>
        <taxon>Bacillota</taxon>
        <taxon>Clostridia</taxon>
        <taxon>Eubacteriales</taxon>
        <taxon>Heliobacteriaceae</taxon>
        <taxon>Heliobacterium</taxon>
    </lineage>
</organism>
<evidence type="ECO:0000256" key="9">
    <source>
        <dbReference type="ARBA" id="ARBA00023160"/>
    </source>
</evidence>
<feature type="active site" description="Proton acceptor" evidence="12">
    <location>
        <position position="164"/>
    </location>
</feature>
<feature type="binding site" evidence="13">
    <location>
        <position position="197"/>
    </location>
    <ligand>
        <name>NADP(+)</name>
        <dbReference type="ChEBI" id="CHEBI:58349"/>
    </ligand>
</feature>
<feature type="binding site" evidence="13">
    <location>
        <begin position="21"/>
        <end position="24"/>
    </location>
    <ligand>
        <name>NADP(+)</name>
        <dbReference type="ChEBI" id="CHEBI:58349"/>
    </ligand>
</feature>
<evidence type="ECO:0000259" key="15">
    <source>
        <dbReference type="SMART" id="SM00822"/>
    </source>
</evidence>
<dbReference type="Gene3D" id="3.40.50.720">
    <property type="entry name" value="NAD(P)-binding Rossmann-like Domain"/>
    <property type="match status" value="1"/>
</dbReference>
<dbReference type="PANTHER" id="PTHR42879">
    <property type="entry name" value="3-OXOACYL-(ACYL-CARRIER-PROTEIN) REDUCTASE"/>
    <property type="match status" value="1"/>
</dbReference>
<dbReference type="SUPFAM" id="SSF51735">
    <property type="entry name" value="NAD(P)-binding Rossmann-fold domains"/>
    <property type="match status" value="1"/>
</dbReference>
<comment type="pathway">
    <text evidence="2 14">Lipid metabolism; fatty acid biosynthesis.</text>
</comment>
<dbReference type="NCBIfam" id="NF005559">
    <property type="entry name" value="PRK07231.1"/>
    <property type="match status" value="1"/>
</dbReference>
<dbReference type="NCBIfam" id="NF009466">
    <property type="entry name" value="PRK12826.1-2"/>
    <property type="match status" value="1"/>
</dbReference>
<dbReference type="NCBIfam" id="TIGR01830">
    <property type="entry name" value="3oxo_ACP_reduc"/>
    <property type="match status" value="1"/>
</dbReference>
<dbReference type="InterPro" id="IPR002347">
    <property type="entry name" value="SDR_fam"/>
</dbReference>
<evidence type="ECO:0000256" key="7">
    <source>
        <dbReference type="ARBA" id="ARBA00023002"/>
    </source>
</evidence>
<evidence type="ECO:0000256" key="2">
    <source>
        <dbReference type="ARBA" id="ARBA00005194"/>
    </source>
</evidence>
<keyword evidence="8 14" id="KW-0443">Lipid metabolism</keyword>
<evidence type="ECO:0000313" key="16">
    <source>
        <dbReference type="EMBL" id="AAN87388.1"/>
    </source>
</evidence>
<dbReference type="PANTHER" id="PTHR42879:SF2">
    <property type="entry name" value="3-OXOACYL-[ACYL-CARRIER-PROTEIN] REDUCTASE FABG"/>
    <property type="match status" value="1"/>
</dbReference>
<dbReference type="EC" id="1.1.1.100" evidence="14"/>
<comment type="similarity">
    <text evidence="3 14">Belongs to the short-chain dehydrogenases/reductases (SDR) family.</text>
</comment>
<protein>
    <recommendedName>
        <fullName evidence="14">3-oxoacyl-[acyl-carrier-protein] reductase</fullName>
        <ecNumber evidence="14">1.1.1.100</ecNumber>
    </recommendedName>
</protein>
<evidence type="ECO:0000256" key="12">
    <source>
        <dbReference type="PIRSR" id="PIRSR611284-1"/>
    </source>
</evidence>
<dbReference type="InterPro" id="IPR036291">
    <property type="entry name" value="NAD(P)-bd_dom_sf"/>
</dbReference>
<evidence type="ECO:0000256" key="13">
    <source>
        <dbReference type="PIRSR" id="PIRSR611284-2"/>
    </source>
</evidence>